<evidence type="ECO:0000313" key="14">
    <source>
        <dbReference type="Proteomes" id="UP001634394"/>
    </source>
</evidence>
<dbReference type="SMART" id="SM00184">
    <property type="entry name" value="RING"/>
    <property type="match status" value="1"/>
</dbReference>
<protein>
    <recommendedName>
        <fullName evidence="4">RING-type E3 ubiquitin transferase</fullName>
        <ecNumber evidence="4">2.3.2.27</ecNumber>
    </recommendedName>
</protein>
<dbReference type="PROSITE" id="PS50089">
    <property type="entry name" value="ZF_RING_2"/>
    <property type="match status" value="1"/>
</dbReference>
<dbReference type="InterPro" id="IPR039396">
    <property type="entry name" value="Deltex_C"/>
</dbReference>
<proteinExistence type="inferred from homology"/>
<feature type="compositionally biased region" description="Basic and acidic residues" evidence="10">
    <location>
        <begin position="617"/>
        <end position="628"/>
    </location>
</feature>
<evidence type="ECO:0000256" key="2">
    <source>
        <dbReference type="ARBA" id="ARBA00004906"/>
    </source>
</evidence>
<evidence type="ECO:0000259" key="11">
    <source>
        <dbReference type="PROSITE" id="PS50089"/>
    </source>
</evidence>
<keyword evidence="8" id="KW-0862">Zinc</keyword>
<evidence type="ECO:0000256" key="6">
    <source>
        <dbReference type="ARBA" id="ARBA00022723"/>
    </source>
</evidence>
<evidence type="ECO:0000256" key="8">
    <source>
        <dbReference type="ARBA" id="ARBA00022833"/>
    </source>
</evidence>
<dbReference type="Gene3D" id="3.30.40.10">
    <property type="entry name" value="Zinc/RING finger domain, C3HC4 (zinc finger)"/>
    <property type="match status" value="1"/>
</dbReference>
<evidence type="ECO:0000256" key="7">
    <source>
        <dbReference type="ARBA" id="ARBA00022771"/>
    </source>
</evidence>
<evidence type="ECO:0000313" key="13">
    <source>
        <dbReference type="EMBL" id="KAL3864669.1"/>
    </source>
</evidence>
<dbReference type="GO" id="GO:0061630">
    <property type="term" value="F:ubiquitin protein ligase activity"/>
    <property type="evidence" value="ECO:0007669"/>
    <property type="project" value="UniProtKB-EC"/>
</dbReference>
<dbReference type="Gene3D" id="3.40.220.10">
    <property type="entry name" value="Leucine Aminopeptidase, subunit E, domain 1"/>
    <property type="match status" value="2"/>
</dbReference>
<dbReference type="InterPro" id="IPR039399">
    <property type="entry name" value="Deltex_C_sf"/>
</dbReference>
<dbReference type="InterPro" id="IPR017907">
    <property type="entry name" value="Znf_RING_CS"/>
</dbReference>
<feature type="compositionally biased region" description="Polar residues" evidence="10">
    <location>
        <begin position="550"/>
        <end position="560"/>
    </location>
</feature>
<dbReference type="EMBL" id="JBJQND010000010">
    <property type="protein sequence ID" value="KAL3864669.1"/>
    <property type="molecule type" value="Genomic_DNA"/>
</dbReference>
<dbReference type="InterPro" id="IPR018957">
    <property type="entry name" value="Znf_C3HC4_RING-type"/>
</dbReference>
<dbReference type="Gene3D" id="3.30.390.130">
    <property type="match status" value="1"/>
</dbReference>
<dbReference type="SMART" id="SM00506">
    <property type="entry name" value="A1pp"/>
    <property type="match status" value="1"/>
</dbReference>
<evidence type="ECO:0000256" key="1">
    <source>
        <dbReference type="ARBA" id="ARBA00000900"/>
    </source>
</evidence>
<dbReference type="Proteomes" id="UP001634394">
    <property type="component" value="Unassembled WGS sequence"/>
</dbReference>
<organism evidence="13 14">
    <name type="scientific">Sinanodonta woodiana</name>
    <name type="common">Chinese pond mussel</name>
    <name type="synonym">Anodonta woodiana</name>
    <dbReference type="NCBI Taxonomy" id="1069815"/>
    <lineage>
        <taxon>Eukaryota</taxon>
        <taxon>Metazoa</taxon>
        <taxon>Spiralia</taxon>
        <taxon>Lophotrochozoa</taxon>
        <taxon>Mollusca</taxon>
        <taxon>Bivalvia</taxon>
        <taxon>Autobranchia</taxon>
        <taxon>Heteroconchia</taxon>
        <taxon>Palaeoheterodonta</taxon>
        <taxon>Unionida</taxon>
        <taxon>Unionoidea</taxon>
        <taxon>Unionidae</taxon>
        <taxon>Unioninae</taxon>
        <taxon>Sinanodonta</taxon>
    </lineage>
</organism>
<evidence type="ECO:0000256" key="10">
    <source>
        <dbReference type="SAM" id="MobiDB-lite"/>
    </source>
</evidence>
<feature type="compositionally biased region" description="Polar residues" evidence="10">
    <location>
        <begin position="603"/>
        <end position="613"/>
    </location>
</feature>
<dbReference type="EC" id="2.3.2.27" evidence="4"/>
<reference evidence="13 14" key="1">
    <citation type="submission" date="2024-11" db="EMBL/GenBank/DDBJ databases">
        <title>Chromosome-level genome assembly of the freshwater bivalve Anodonta woodiana.</title>
        <authorList>
            <person name="Chen X."/>
        </authorList>
    </citation>
    <scope>NUCLEOTIDE SEQUENCE [LARGE SCALE GENOMIC DNA]</scope>
    <source>
        <strain evidence="13">MN2024</strain>
        <tissue evidence="13">Gills</tissue>
    </source>
</reference>
<sequence>MMGNDLACGTRRHGGKKRCIILEGDIMDRRDIEKGLSSYKKKSNQLKHIIYPYDKKSALLIFEKDVGIKKFQKHARPFNVKRLHMKESDCLVPADYVERLDKHHRREMITSLKDMFGVEVYKQDDQVYLHGVSECQLDIAMDYLQNISENSVSRKQNTESMVTSSSILLMEPDSHNNKLNNVSEVEFMALEILEDGFKRMRDVKISWNSNAIIINGPVEFTTCVKTDINSRLRALRNKQSEEISLDKEEKKIVKVIMEEVWSEDTIFVYDEKRSLVAVYSDKQDDIRKFKHRLRYETGQVKGSMRSRKRFAKNTQLLETSPMNLCSSVRSTGIKKQFSWSRDAIDLEVFYTKENIKVSVYKADILNLPVDCIVNAANDNLQHGGGVAKVIADAAGPDLIQEGDAIIGRWGRIQVGCQVTTTAGRLPYKCVIHTVGPCWSDYQPHDLKKVQLCEKDLYASIYGCFQEAERMGLSTIALPAVSSGIYAVPKKMCAVQYAKAVLDYSQKSGQGQALKEIHFIDKVPDLVKLMKYTFRTMIQEGNVPNYNIHNYVASSSRNQSRQSKETGRKGREKQDVAINHSQHATTEPNKLSDVYYEPAMNGKLPNSNMQNSKQTGRKGRDNRIESHYKTNEPNKLCPVYYEPEVKNKRHFVFQVSAKPVVFIYEGDILKLKDIDAIVCPDDSEGSGWGRIASVLKKYTKYSKTKDKCFKKQKPNLGDLVIIDGEEIPNVIVHVVIENNSPRRQEFKSVIQKSFDNILRQMNEWENVKTIAMPLFGVKQELLTETSWAELFIDRFVAFFCEFTNPNLEEVHIITHFSSSSALSTVKKVFTEFVDEFNKAPSHNKVPPPRPPLPKIYRTCDHEQVPMSGQGHGSNNVEGDTDDSCTICMCPKTDPKSLSCGHSFCSECYNQMLKHKPVCAICGKIVGIITGNQPNDGRMDVKNSSMNLAGYDGHGCIEITYDFPAGKQGPDHPSPGKWYSQMTRTAYLPNTPEGKNVCRMLQLAFERRLVFTISTSRTTGKEGLTWNDIHHKTNPNPGKQFGYPDPEYLTRVKDELAAKGITEADLPKEETIV</sequence>
<feature type="compositionally biased region" description="Basic and acidic residues" evidence="10">
    <location>
        <begin position="561"/>
        <end position="574"/>
    </location>
</feature>
<accession>A0ABD3VSU2</accession>
<evidence type="ECO:0000256" key="4">
    <source>
        <dbReference type="ARBA" id="ARBA00012483"/>
    </source>
</evidence>
<comment type="similarity">
    <text evidence="3">Belongs to the Deltex family.</text>
</comment>
<evidence type="ECO:0000256" key="3">
    <source>
        <dbReference type="ARBA" id="ARBA00009413"/>
    </source>
</evidence>
<evidence type="ECO:0000259" key="12">
    <source>
        <dbReference type="PROSITE" id="PS51154"/>
    </source>
</evidence>
<dbReference type="Pfam" id="PF18102">
    <property type="entry name" value="DTC"/>
    <property type="match status" value="1"/>
</dbReference>
<keyword evidence="7 9" id="KW-0863">Zinc-finger</keyword>
<comment type="catalytic activity">
    <reaction evidence="1">
        <text>S-ubiquitinyl-[E2 ubiquitin-conjugating enzyme]-L-cysteine + [acceptor protein]-L-lysine = [E2 ubiquitin-conjugating enzyme]-L-cysteine + N(6)-ubiquitinyl-[acceptor protein]-L-lysine.</text>
        <dbReference type="EC" id="2.3.2.27"/>
    </reaction>
</comment>
<dbReference type="Pfam" id="PF00097">
    <property type="entry name" value="zf-C3HC4"/>
    <property type="match status" value="1"/>
</dbReference>
<dbReference type="PROSITE" id="PS51154">
    <property type="entry name" value="MACRO"/>
    <property type="match status" value="2"/>
</dbReference>
<dbReference type="PANTHER" id="PTHR12622">
    <property type="entry name" value="DELTEX-RELATED"/>
    <property type="match status" value="1"/>
</dbReference>
<dbReference type="Pfam" id="PF01661">
    <property type="entry name" value="Macro"/>
    <property type="match status" value="1"/>
</dbReference>
<dbReference type="AlphaFoldDB" id="A0ABD3VSU2"/>
<keyword evidence="5" id="KW-0808">Transferase</keyword>
<dbReference type="InterPro" id="IPR002589">
    <property type="entry name" value="Macro_dom"/>
</dbReference>
<dbReference type="InterPro" id="IPR039398">
    <property type="entry name" value="Deltex_fam"/>
</dbReference>
<keyword evidence="14" id="KW-1185">Reference proteome</keyword>
<dbReference type="GO" id="GO:0008270">
    <property type="term" value="F:zinc ion binding"/>
    <property type="evidence" value="ECO:0007669"/>
    <property type="project" value="UniProtKB-KW"/>
</dbReference>
<name>A0ABD3VSU2_SINWO</name>
<dbReference type="InterPro" id="IPR013083">
    <property type="entry name" value="Znf_RING/FYVE/PHD"/>
</dbReference>
<comment type="pathway">
    <text evidence="2">Protein modification; protein ubiquitination.</text>
</comment>
<feature type="domain" description="Macro" evidence="12">
    <location>
        <begin position="647"/>
        <end position="832"/>
    </location>
</feature>
<dbReference type="InterPro" id="IPR001841">
    <property type="entry name" value="Znf_RING"/>
</dbReference>
<feature type="domain" description="RING-type" evidence="11">
    <location>
        <begin position="883"/>
        <end position="920"/>
    </location>
</feature>
<dbReference type="PROSITE" id="PS00518">
    <property type="entry name" value="ZF_RING_1"/>
    <property type="match status" value="1"/>
</dbReference>
<evidence type="ECO:0000256" key="9">
    <source>
        <dbReference type="PROSITE-ProRule" id="PRU00175"/>
    </source>
</evidence>
<keyword evidence="6" id="KW-0479">Metal-binding</keyword>
<evidence type="ECO:0000256" key="5">
    <source>
        <dbReference type="ARBA" id="ARBA00022679"/>
    </source>
</evidence>
<dbReference type="CDD" id="cd09633">
    <property type="entry name" value="Deltex_C"/>
    <property type="match status" value="1"/>
</dbReference>
<gene>
    <name evidence="13" type="ORF">ACJMK2_006331</name>
</gene>
<dbReference type="CDD" id="cd02907">
    <property type="entry name" value="Macro_Af1521_BAL-like"/>
    <property type="match status" value="1"/>
</dbReference>
<comment type="caution">
    <text evidence="13">The sequence shown here is derived from an EMBL/GenBank/DDBJ whole genome shotgun (WGS) entry which is preliminary data.</text>
</comment>
<dbReference type="SUPFAM" id="SSF52949">
    <property type="entry name" value="Macro domain-like"/>
    <property type="match status" value="2"/>
</dbReference>
<dbReference type="SUPFAM" id="SSF57850">
    <property type="entry name" value="RING/U-box"/>
    <property type="match status" value="1"/>
</dbReference>
<dbReference type="InterPro" id="IPR043472">
    <property type="entry name" value="Macro_dom-like"/>
</dbReference>
<feature type="compositionally biased region" description="Polar residues" evidence="10">
    <location>
        <begin position="578"/>
        <end position="588"/>
    </location>
</feature>
<feature type="domain" description="Macro" evidence="12">
    <location>
        <begin position="344"/>
        <end position="537"/>
    </location>
</feature>
<feature type="region of interest" description="Disordered" evidence="10">
    <location>
        <begin position="550"/>
        <end position="628"/>
    </location>
</feature>